<dbReference type="Pfam" id="PF00632">
    <property type="entry name" value="HECT"/>
    <property type="match status" value="1"/>
</dbReference>
<dbReference type="Proteomes" id="UP001195483">
    <property type="component" value="Unassembled WGS sequence"/>
</dbReference>
<dbReference type="GO" id="GO:0004842">
    <property type="term" value="F:ubiquitin-protein transferase activity"/>
    <property type="evidence" value="ECO:0007669"/>
    <property type="project" value="InterPro"/>
</dbReference>
<keyword evidence="11" id="KW-1185">Reference proteome</keyword>
<keyword evidence="7" id="KW-0812">Transmembrane</keyword>
<keyword evidence="2 5" id="KW-0833">Ubl conjugation pathway</keyword>
<organism evidence="10 11">
    <name type="scientific">Potamilus streckersoni</name>
    <dbReference type="NCBI Taxonomy" id="2493646"/>
    <lineage>
        <taxon>Eukaryota</taxon>
        <taxon>Metazoa</taxon>
        <taxon>Spiralia</taxon>
        <taxon>Lophotrochozoa</taxon>
        <taxon>Mollusca</taxon>
        <taxon>Bivalvia</taxon>
        <taxon>Autobranchia</taxon>
        <taxon>Heteroconchia</taxon>
        <taxon>Palaeoheterodonta</taxon>
        <taxon>Unionida</taxon>
        <taxon>Unionoidea</taxon>
        <taxon>Unionidae</taxon>
        <taxon>Ambleminae</taxon>
        <taxon>Lampsilini</taxon>
        <taxon>Potamilus</taxon>
    </lineage>
</organism>
<dbReference type="PROSITE" id="PS01180">
    <property type="entry name" value="CUB"/>
    <property type="match status" value="1"/>
</dbReference>
<comment type="caution">
    <text evidence="10">The sequence shown here is derived from an EMBL/GenBank/DDBJ whole genome shotgun (WGS) entry which is preliminary data.</text>
</comment>
<dbReference type="Gene3D" id="2.60.120.290">
    <property type="entry name" value="Spermadhesin, CUB domain"/>
    <property type="match status" value="1"/>
</dbReference>
<dbReference type="SUPFAM" id="SSF56204">
    <property type="entry name" value="Hect, E3 ligase catalytic domain"/>
    <property type="match status" value="1"/>
</dbReference>
<dbReference type="InterPro" id="IPR000569">
    <property type="entry name" value="HECT_dom"/>
</dbReference>
<reference evidence="10" key="3">
    <citation type="submission" date="2023-05" db="EMBL/GenBank/DDBJ databases">
        <authorList>
            <person name="Smith C.H."/>
        </authorList>
    </citation>
    <scope>NUCLEOTIDE SEQUENCE</scope>
    <source>
        <strain evidence="10">CHS0354</strain>
        <tissue evidence="10">Mantle</tissue>
    </source>
</reference>
<dbReference type="InterPro" id="IPR035914">
    <property type="entry name" value="Sperma_CUB_dom_sf"/>
</dbReference>
<dbReference type="EMBL" id="JAEAOA010000745">
    <property type="protein sequence ID" value="KAK3588164.1"/>
    <property type="molecule type" value="Genomic_DNA"/>
</dbReference>
<dbReference type="SMART" id="SM00042">
    <property type="entry name" value="CUB"/>
    <property type="match status" value="1"/>
</dbReference>
<dbReference type="Gene3D" id="3.30.2410.10">
    <property type="entry name" value="Hect, E3 ligase catalytic domain"/>
    <property type="match status" value="1"/>
</dbReference>
<proteinExistence type="predicted"/>
<dbReference type="InterPro" id="IPR035983">
    <property type="entry name" value="Hect_E3_ubiquitin_ligase"/>
</dbReference>
<dbReference type="PROSITE" id="PS50237">
    <property type="entry name" value="HECT"/>
    <property type="match status" value="1"/>
</dbReference>
<feature type="domain" description="HECT" evidence="9">
    <location>
        <begin position="392"/>
        <end position="711"/>
    </location>
</feature>
<dbReference type="SMART" id="SM00119">
    <property type="entry name" value="HECTc"/>
    <property type="match status" value="1"/>
</dbReference>
<keyword evidence="7" id="KW-0472">Membrane</keyword>
<comment type="caution">
    <text evidence="4">Lacks conserved residue(s) required for the propagation of feature annotation.</text>
</comment>
<keyword evidence="3" id="KW-1015">Disulfide bond</keyword>
<evidence type="ECO:0000256" key="3">
    <source>
        <dbReference type="ARBA" id="ARBA00023157"/>
    </source>
</evidence>
<evidence type="ECO:0000313" key="11">
    <source>
        <dbReference type="Proteomes" id="UP001195483"/>
    </source>
</evidence>
<evidence type="ECO:0000256" key="6">
    <source>
        <dbReference type="SAM" id="MobiDB-lite"/>
    </source>
</evidence>
<reference evidence="10" key="2">
    <citation type="journal article" date="2021" name="Genome Biol. Evol.">
        <title>Developing a high-quality reference genome for a parasitic bivalve with doubly uniparental inheritance (Bivalvia: Unionida).</title>
        <authorList>
            <person name="Smith C.H."/>
        </authorList>
    </citation>
    <scope>NUCLEOTIDE SEQUENCE</scope>
    <source>
        <strain evidence="10">CHS0354</strain>
        <tissue evidence="10">Mantle</tissue>
    </source>
</reference>
<feature type="compositionally biased region" description="Basic and acidic residues" evidence="6">
    <location>
        <begin position="226"/>
        <end position="238"/>
    </location>
</feature>
<feature type="active site" description="Glycyl thioester intermediate" evidence="5">
    <location>
        <position position="679"/>
    </location>
</feature>
<dbReference type="Gene3D" id="3.90.1750.10">
    <property type="entry name" value="Hect, E3 ligase catalytic domains"/>
    <property type="match status" value="1"/>
</dbReference>
<protein>
    <recommendedName>
        <fullName evidence="12">HECT domain-containing protein</fullName>
    </recommendedName>
</protein>
<name>A0AAE0VS53_9BIVA</name>
<evidence type="ECO:0000259" key="9">
    <source>
        <dbReference type="PROSITE" id="PS50237"/>
    </source>
</evidence>
<dbReference type="CDD" id="cd00041">
    <property type="entry name" value="CUB"/>
    <property type="match status" value="1"/>
</dbReference>
<dbReference type="AlphaFoldDB" id="A0AAE0VS53"/>
<feature type="compositionally biased region" description="Low complexity" evidence="6">
    <location>
        <begin position="240"/>
        <end position="249"/>
    </location>
</feature>
<feature type="domain" description="CUB" evidence="8">
    <location>
        <begin position="1"/>
        <end position="104"/>
    </location>
</feature>
<dbReference type="PANTHER" id="PTHR24251">
    <property type="entry name" value="OVOCHYMASE-RELATED"/>
    <property type="match status" value="1"/>
</dbReference>
<evidence type="ECO:0000256" key="7">
    <source>
        <dbReference type="SAM" id="Phobius"/>
    </source>
</evidence>
<evidence type="ECO:0000256" key="5">
    <source>
        <dbReference type="PROSITE-ProRule" id="PRU00104"/>
    </source>
</evidence>
<evidence type="ECO:0000256" key="4">
    <source>
        <dbReference type="PROSITE-ProRule" id="PRU00059"/>
    </source>
</evidence>
<evidence type="ECO:0008006" key="12">
    <source>
        <dbReference type="Google" id="ProtNLM"/>
    </source>
</evidence>
<keyword evidence="1" id="KW-0677">Repeat</keyword>
<dbReference type="Pfam" id="PF00431">
    <property type="entry name" value="CUB"/>
    <property type="match status" value="1"/>
</dbReference>
<dbReference type="InterPro" id="IPR000859">
    <property type="entry name" value="CUB_dom"/>
</dbReference>
<sequence length="711" mass="81537">ATLTSPNYPNLIETNLRCIWTLEAPMNSRIAIRIIDIDLLQSANCSYDNLKIKLGGNNVSETTEICKNTNTNLFLISRSNKADVIFVTNGSGRRRGFLLQYQAGIWSCDGSAYMNCHVDWDTPTQGKPYIPCVVPEDTPAPRIDGLVVSVIVAVVFFIMVAFYCWWCRRGKHTKSEDNRQDLTRPRHDAMETEHPFRVTIDRTIDQEEEGRNSTIEEEYANQSDLVSRDQEEREHEHYTPQQEMQWQEMPQNSITALPRNYRYSFTNYGYAEEVLNRASEADLGEAVSSVDNADDLMRSEYQFMETEHYSGATRDTAIDQEEGGTNNMDEEHEADQSELVSIPRKKIEDILSEIRDHINVSGHNILYIKRSCIWECALEQFQKEGFSPMDAFKVKFVNDDGNEEGAIDAGGPRREYFQLMMDYLANCSLFEGPSGRKLLSYDVQANKRNEYFYAGMVIGQSILFNGPVPRFLSPLLLDCVILGPENVTGSRMDIYDSDWEQLLDEVQTTDCIRDFVLNHNKTMHIAGCLRNERMENKDQLTQDLINYYLAERTRPAFEKFKQGLKTVGVYNYILTYPDQFRELFSKHEPLTAEKMTAMFTINYTQSQEEDNEEMEQKTVQFWGIYLCIVEAGGSPINLEDIMMFATGMKEQPYGQSPKIYFSHPYGGNSGSKYPRSSTCSCTLYLPLHETFSEFKKSMDFGILNGSEFGLA</sequence>
<evidence type="ECO:0000259" key="8">
    <source>
        <dbReference type="PROSITE" id="PS01180"/>
    </source>
</evidence>
<evidence type="ECO:0000256" key="2">
    <source>
        <dbReference type="ARBA" id="ARBA00022786"/>
    </source>
</evidence>
<keyword evidence="7" id="KW-1133">Transmembrane helix</keyword>
<feature type="transmembrane region" description="Helical" evidence="7">
    <location>
        <begin position="146"/>
        <end position="166"/>
    </location>
</feature>
<evidence type="ECO:0000256" key="1">
    <source>
        <dbReference type="ARBA" id="ARBA00022737"/>
    </source>
</evidence>
<accession>A0AAE0VS53</accession>
<feature type="non-terminal residue" evidence="10">
    <location>
        <position position="711"/>
    </location>
</feature>
<feature type="region of interest" description="Disordered" evidence="6">
    <location>
        <begin position="203"/>
        <end position="249"/>
    </location>
</feature>
<evidence type="ECO:0000313" key="10">
    <source>
        <dbReference type="EMBL" id="KAK3588164.1"/>
    </source>
</evidence>
<gene>
    <name evidence="10" type="ORF">CHS0354_012229</name>
</gene>
<reference evidence="10" key="1">
    <citation type="journal article" date="2021" name="Genome Biol. Evol.">
        <title>A High-Quality Reference Genome for a Parasitic Bivalve with Doubly Uniparental Inheritance (Bivalvia: Unionida).</title>
        <authorList>
            <person name="Smith C.H."/>
        </authorList>
    </citation>
    <scope>NUCLEOTIDE SEQUENCE</scope>
    <source>
        <strain evidence="10">CHS0354</strain>
    </source>
</reference>
<dbReference type="SUPFAM" id="SSF49854">
    <property type="entry name" value="Spermadhesin, CUB domain"/>
    <property type="match status" value="1"/>
</dbReference>